<dbReference type="GO" id="GO:0000978">
    <property type="term" value="F:RNA polymerase II cis-regulatory region sequence-specific DNA binding"/>
    <property type="evidence" value="ECO:0007669"/>
    <property type="project" value="TreeGrafter"/>
</dbReference>
<dbReference type="EMBL" id="CAJNOI010000017">
    <property type="protein sequence ID" value="CAF0818224.1"/>
    <property type="molecule type" value="Genomic_DNA"/>
</dbReference>
<dbReference type="Pfam" id="PF00105">
    <property type="entry name" value="zf-C4"/>
    <property type="match status" value="2"/>
</dbReference>
<evidence type="ECO:0000313" key="13">
    <source>
        <dbReference type="EMBL" id="CAF1430171.1"/>
    </source>
</evidence>
<dbReference type="SUPFAM" id="SSF48508">
    <property type="entry name" value="Nuclear receptor ligand-binding domain"/>
    <property type="match status" value="2"/>
</dbReference>
<evidence type="ECO:0000313" key="14">
    <source>
        <dbReference type="EMBL" id="CAF1433210.1"/>
    </source>
</evidence>
<evidence type="ECO:0000256" key="9">
    <source>
        <dbReference type="SAM" id="Coils"/>
    </source>
</evidence>
<keyword evidence="7" id="KW-0675">Receptor</keyword>
<keyword evidence="8" id="KW-0539">Nucleus</keyword>
<dbReference type="Gene3D" id="3.30.50.10">
    <property type="entry name" value="Erythroid Transcription Factor GATA-1, subunit A"/>
    <property type="match status" value="2"/>
</dbReference>
<dbReference type="EMBL" id="CAJNOM010000429">
    <property type="protein sequence ID" value="CAF1433210.1"/>
    <property type="molecule type" value="Genomic_DNA"/>
</dbReference>
<dbReference type="GO" id="GO:0000122">
    <property type="term" value="P:negative regulation of transcription by RNA polymerase II"/>
    <property type="evidence" value="ECO:0007669"/>
    <property type="project" value="TreeGrafter"/>
</dbReference>
<dbReference type="PRINTS" id="PR00047">
    <property type="entry name" value="STROIDFINGER"/>
</dbReference>
<dbReference type="GO" id="GO:0008270">
    <property type="term" value="F:zinc ion binding"/>
    <property type="evidence" value="ECO:0007669"/>
    <property type="project" value="UniProtKB-KW"/>
</dbReference>
<evidence type="ECO:0000259" key="11">
    <source>
        <dbReference type="PROSITE" id="PS51030"/>
    </source>
</evidence>
<dbReference type="Gene3D" id="1.10.565.10">
    <property type="entry name" value="Retinoid X Receptor"/>
    <property type="match status" value="2"/>
</dbReference>
<evidence type="ECO:0000256" key="7">
    <source>
        <dbReference type="ARBA" id="ARBA00023170"/>
    </source>
</evidence>
<evidence type="ECO:0000256" key="5">
    <source>
        <dbReference type="ARBA" id="ARBA00023125"/>
    </source>
</evidence>
<proteinExistence type="predicted"/>
<feature type="domain" description="Nuclear receptor" evidence="11">
    <location>
        <begin position="515"/>
        <end position="591"/>
    </location>
</feature>
<feature type="compositionally biased region" description="Polar residues" evidence="10">
    <location>
        <begin position="1667"/>
        <end position="1677"/>
    </location>
</feature>
<keyword evidence="1" id="KW-0479">Metal-binding</keyword>
<evidence type="ECO:0000256" key="8">
    <source>
        <dbReference type="ARBA" id="ARBA00023242"/>
    </source>
</evidence>
<dbReference type="PANTHER" id="PTHR24082:SF283">
    <property type="entry name" value="NUCLEAR HORMONE RECEPTOR HR96"/>
    <property type="match status" value="1"/>
</dbReference>
<dbReference type="Proteomes" id="UP000663877">
    <property type="component" value="Unassembled WGS sequence"/>
</dbReference>
<dbReference type="GO" id="GO:0045944">
    <property type="term" value="P:positive regulation of transcription by RNA polymerase II"/>
    <property type="evidence" value="ECO:0007669"/>
    <property type="project" value="TreeGrafter"/>
</dbReference>
<accession>A0A815NCL1</accession>
<dbReference type="InterPro" id="IPR013088">
    <property type="entry name" value="Znf_NHR/GATA"/>
</dbReference>
<dbReference type="GO" id="GO:0004879">
    <property type="term" value="F:nuclear receptor activity"/>
    <property type="evidence" value="ECO:0007669"/>
    <property type="project" value="TreeGrafter"/>
</dbReference>
<dbReference type="SMART" id="SM00399">
    <property type="entry name" value="ZnF_C4"/>
    <property type="match status" value="2"/>
</dbReference>
<evidence type="ECO:0000313" key="12">
    <source>
        <dbReference type="EMBL" id="CAF0818224.1"/>
    </source>
</evidence>
<reference evidence="13" key="1">
    <citation type="submission" date="2021-02" db="EMBL/GenBank/DDBJ databases">
        <authorList>
            <person name="Nowell W R."/>
        </authorList>
    </citation>
    <scope>NUCLEOTIDE SEQUENCE</scope>
</reference>
<feature type="domain" description="Nuclear receptor" evidence="11">
    <location>
        <begin position="69"/>
        <end position="145"/>
    </location>
</feature>
<evidence type="ECO:0000256" key="6">
    <source>
        <dbReference type="ARBA" id="ARBA00023163"/>
    </source>
</evidence>
<dbReference type="InterPro" id="IPR035500">
    <property type="entry name" value="NHR-like_dom_sf"/>
</dbReference>
<evidence type="ECO:0000256" key="2">
    <source>
        <dbReference type="ARBA" id="ARBA00022771"/>
    </source>
</evidence>
<keyword evidence="5" id="KW-0238">DNA-binding</keyword>
<protein>
    <recommendedName>
        <fullName evidence="11">Nuclear receptor domain-containing protein</fullName>
    </recommendedName>
</protein>
<evidence type="ECO:0000256" key="1">
    <source>
        <dbReference type="ARBA" id="ARBA00022723"/>
    </source>
</evidence>
<evidence type="ECO:0000313" key="15">
    <source>
        <dbReference type="Proteomes" id="UP000663832"/>
    </source>
</evidence>
<dbReference type="PANTHER" id="PTHR24082">
    <property type="entry name" value="NUCLEAR HORMONE RECEPTOR"/>
    <property type="match status" value="1"/>
</dbReference>
<gene>
    <name evidence="12" type="ORF">BJG266_LOCUS6110</name>
    <name evidence="13" type="ORF">QVE165_LOCUS38897</name>
    <name evidence="14" type="ORF">QVE165_LOCUS39092</name>
</gene>
<keyword evidence="3" id="KW-0862">Zinc</keyword>
<feature type="compositionally biased region" description="Polar residues" evidence="10">
    <location>
        <begin position="1136"/>
        <end position="1185"/>
    </location>
</feature>
<feature type="region of interest" description="Disordered" evidence="10">
    <location>
        <begin position="1096"/>
        <end position="1185"/>
    </location>
</feature>
<dbReference type="InterPro" id="IPR050234">
    <property type="entry name" value="Nuclear_hormone_rcpt_NR1"/>
</dbReference>
<dbReference type="PROSITE" id="PS00031">
    <property type="entry name" value="NUCLEAR_REC_DBD_1"/>
    <property type="match status" value="1"/>
</dbReference>
<dbReference type="InterPro" id="IPR001628">
    <property type="entry name" value="Znf_hrmn_rcpt"/>
</dbReference>
<evidence type="ECO:0000256" key="4">
    <source>
        <dbReference type="ARBA" id="ARBA00023015"/>
    </source>
</evidence>
<dbReference type="SUPFAM" id="SSF57716">
    <property type="entry name" value="Glucocorticoid receptor-like (DNA-binding domain)"/>
    <property type="match status" value="2"/>
</dbReference>
<keyword evidence="2" id="KW-0863">Zinc-finger</keyword>
<dbReference type="Proteomes" id="UP000663832">
    <property type="component" value="Unassembled WGS sequence"/>
</dbReference>
<evidence type="ECO:0000256" key="10">
    <source>
        <dbReference type="SAM" id="MobiDB-lite"/>
    </source>
</evidence>
<feature type="compositionally biased region" description="Low complexity" evidence="10">
    <location>
        <begin position="1125"/>
        <end position="1135"/>
    </location>
</feature>
<organism evidence="13 15">
    <name type="scientific">Adineta steineri</name>
    <dbReference type="NCBI Taxonomy" id="433720"/>
    <lineage>
        <taxon>Eukaryota</taxon>
        <taxon>Metazoa</taxon>
        <taxon>Spiralia</taxon>
        <taxon>Gnathifera</taxon>
        <taxon>Rotifera</taxon>
        <taxon>Eurotatoria</taxon>
        <taxon>Bdelloidea</taxon>
        <taxon>Adinetida</taxon>
        <taxon>Adinetidae</taxon>
        <taxon>Adineta</taxon>
    </lineage>
</organism>
<dbReference type="EMBL" id="CAJNOM010000425">
    <property type="protein sequence ID" value="CAF1430171.1"/>
    <property type="molecule type" value="Genomic_DNA"/>
</dbReference>
<keyword evidence="4" id="KW-0805">Transcription regulation</keyword>
<evidence type="ECO:0000256" key="3">
    <source>
        <dbReference type="ARBA" id="ARBA00022833"/>
    </source>
</evidence>
<feature type="compositionally biased region" description="Polar residues" evidence="10">
    <location>
        <begin position="1096"/>
        <end position="1119"/>
    </location>
</feature>
<keyword evidence="6" id="KW-0804">Transcription</keyword>
<dbReference type="PROSITE" id="PS51030">
    <property type="entry name" value="NUCLEAR_REC_DBD_2"/>
    <property type="match status" value="2"/>
</dbReference>
<name>A0A815NCL1_9BILA</name>
<dbReference type="GO" id="GO:0030154">
    <property type="term" value="P:cell differentiation"/>
    <property type="evidence" value="ECO:0007669"/>
    <property type="project" value="TreeGrafter"/>
</dbReference>
<keyword evidence="9" id="KW-0175">Coiled coil</keyword>
<keyword evidence="15" id="KW-1185">Reference proteome</keyword>
<comment type="caution">
    <text evidence="13">The sequence shown here is derived from an EMBL/GenBank/DDBJ whole genome shotgun (WGS) entry which is preliminary data.</text>
</comment>
<feature type="compositionally biased region" description="Low complexity" evidence="10">
    <location>
        <begin position="1641"/>
        <end position="1660"/>
    </location>
</feature>
<sequence>MLSNSQYCNTILSSDFEDLFSSVVDFISDDENKDDLNLNNDVILNEIDSSYENDPYQVQILPTQALTSNMICRVCGGPAIGYNFDQITCESCKAFFRRNALRNMTEVKCRYSGTCVINVKTRRQCTYCRLKKCFDIKMRKDWIRTEEETKIRQLQKLIKEEMKLNKVKYDLQPVMNLPLVVRKKKRLMWKQAPLVNPIFNGKYFSCNRNLCYEDQTLLNNITNAYHSGADYADYSHIKTYTRFTPFSQFINDENVVYSSLIYYYKGIPEFKQLDIDDQVLLIKSNIVKLIHLHYIVIQNFEDFPCIGEHMSKWINADFHNQMYRTRCYFYRFMKHPLLLKLILIVFMFSVNLSAPCSINQCSGYKNIKKLYECQNYYIMLLWRYLNHLFEEKEVIKAMEIIVTQILRYQVLMLTIEDRVRQTSKYEKLHSLMESIFRMMTAMSTMIPNNLIWTNLSSDESVDYNDLFSSFDLIDPDNYDQQIISNTQSILSSPSHLEELQVSSTDMSEAECFQSNLICGVCGAPANGYNFDQITCESCKAFFRRNALRNMADLKCRFASACVINIQTRRQCTYCRLKKCFDIKMRKDWIRTEEETKLRQLQKLIKEERKYNRVKRDLQPILNLPIVVRKKKRLMMKQVVPVVNPIFNGKYFGFNRNLCDEDHNLLNNITNAYQLSAAPGDAFRFNKYTRSTPFWEFIDGESTIHTSLIEFYKRIPEFKQIDLEDQVLLIKSNLINIIHIHDIFIQNFNENPITGILISNWISEDFHNQMSRTRRHLYRFVEYPIILKLALIVFLFSIHRWEDYNNKMAVQKTYDIYTTLLWRYLNYLFDEREAIKSMEILTAQILHFQILMTMMENRINWFYAMSSTFRHWKDRLQCSTKRNICQSHLLIDDEFKNLRHTTDLLLNDNNLLKARIDKLDERYQQWINDEQNFLLKRIENLENENHQLLEIYLTYQIQNETCIRSITDLIMKILLTQQELSKERTERYNKNDVAQWRKKQQQDDSRCTNNDQTTWLHQRLMNVSEQDQQTTNHSLVFNNQSPTVATVKSKSDKSSSSTTGLSNRIYFLMNKEKTLHENRRLPGINIVPIDDVNASPRKQQSSVTFNKNISSQQQTRTTYPNHERLSTQTTHHTSSTGKNIPITSISKPSRVPTTTIRPQTTNIRQRPSAPSTINQKTVSSSSITNKSVRPRYTLAKSSETPRSAGTIATTTTTTTITTAPVRPTKKTLIVNKPNLTATKPTTNSIKTRKPIVNQQSARVSDLDVLMAERQKTTTTSKKSTIVTPSPVVNNIQQSLFRKDKIKVVRPVRSQELKLFSCHLTPKIPPTVPNEIIYQTNESLSTLTPSSFESIADNKPIEKKEECSDSSSNVISINRDFSEDSLNEHYYIQKLLQKNASINSTKKNDHIQDQSSESDIPLITPIKTETSVDSAYGNGSIEQENKETNTKNGYFLLTNDKLTVQDNQLLSKAKSSSHKSLVHRLIFPARLGRMIFYRRILSDSDIYQKICTKDNEIYHNVYHLDTIRDYSMEFYMITTYASDSQLRAWVDSNDDEIVNNVCHMDENRFQIDDYNFDYDENQIEKMDNSDSLIEEEEGELDWYSELEILNLSSNNQQDKQESTSSCSSKLHVEELLHAELFSLSSPTTTTSVESSSSTGLGSASWTIPKDTSDPFQSTPNSYDNTNQSNSILREILNHSWTDHMPISSGLSDERNFEQYENDSTSSIITDEFQSDFYYLCPVTNTTNFSKTDPKTLFHDV</sequence>
<feature type="region of interest" description="Disordered" evidence="10">
    <location>
        <begin position="1641"/>
        <end position="1677"/>
    </location>
</feature>
<feature type="coiled-coil region" evidence="9">
    <location>
        <begin position="908"/>
        <end position="957"/>
    </location>
</feature>